<comment type="caution">
    <text evidence="2">The sequence shown here is derived from an EMBL/GenBank/DDBJ whole genome shotgun (WGS) entry which is preliminary data.</text>
</comment>
<feature type="signal peptide" evidence="1">
    <location>
        <begin position="1"/>
        <end position="19"/>
    </location>
</feature>
<keyword evidence="1" id="KW-0732">Signal</keyword>
<reference evidence="2 3" key="1">
    <citation type="submission" date="2017-11" db="EMBL/GenBank/DDBJ databases">
        <title>Infants hospitalized years apart are colonized by the same room-sourced microbial strains.</title>
        <authorList>
            <person name="Brooks B."/>
            <person name="Olm M.R."/>
            <person name="Firek B.A."/>
            <person name="Baker R."/>
            <person name="Thomas B.C."/>
            <person name="Morowitz M.J."/>
            <person name="Banfield J.F."/>
        </authorList>
    </citation>
    <scope>NUCLEOTIDE SEQUENCE [LARGE SCALE GENOMIC DNA]</scope>
    <source>
        <strain evidence="2">S2_009_000_R2_76</strain>
    </source>
</reference>
<protein>
    <recommendedName>
        <fullName evidence="4">Secretory protein</fullName>
    </recommendedName>
</protein>
<sequence length="734" mass="85781">MRSCFFTFVCLLLFSTVSAQKKIIIDSSLHGEWFNMDNGNFQYAFYDKNAIYRETVWYYDDVSKQGKKIEIKLHNRNGEAILLKIKEDRKRTIIESSNKEKGKYSRRLKDCKVQHNLPAYTAPVIGNDTVYFSGYVYNRRPQDSTINVSSYNFINRMLGMYKDEFSTKIDLDGYFSLKLPVIRPGIIEINVANTPDYIYVEPGKKLFVIYEHGFPIYGGEGGLLARENFPFNWNYKYLLDPINYPNKLKGLTPEKFKDFFLTEQKEEQAYLDSINVSGSISPRTYQMQRLNIQYFTAASLCDYYSIMEQLGFSSGNPRQLRTSYLDFLKHVEVNDVSPVAPNYGRLVRTINQGIASLDTLPNIKSVPPTMDSLAFYLHSLKKISEVVDTSDIDFIDLIVRITPDERKRLLEAQKERCEEFIGKYGYLMEFQKIFPQDKKGIEYISHIDNGLFWDVALNTQIISQYAIKKVKLPQEFFFGKTSLFSNDFVAKYLYDYYKKEMSNNTIVNKPIVQNEPSFYRDWNYISPVGIVSRDTITKNGLTLIWINKFDGFNSATKNKMTEVFFKVYPEEMRLYNINAPKKVIFVIDPEYIGVAASSNNLTRYNPQWFLGNPTDFDVVTHEVMHIVQAYTKNQYQPSWVTEGIADYVRYTLGIYNKEANWYWPEYQSGQSYLSSYRITARFFYWLEIKKNKGIIQTLDAAMRNGTYNENFWKNNLGKTVGELWTEYSQNSKLD</sequence>
<name>A0A2W5H0K3_9SPHI</name>
<evidence type="ECO:0008006" key="4">
    <source>
        <dbReference type="Google" id="ProtNLM"/>
    </source>
</evidence>
<evidence type="ECO:0000313" key="3">
    <source>
        <dbReference type="Proteomes" id="UP000249645"/>
    </source>
</evidence>
<dbReference type="Pfam" id="PF04450">
    <property type="entry name" value="BSP"/>
    <property type="match status" value="1"/>
</dbReference>
<proteinExistence type="predicted"/>
<evidence type="ECO:0000256" key="1">
    <source>
        <dbReference type="SAM" id="SignalP"/>
    </source>
</evidence>
<dbReference type="PANTHER" id="PTHR33321">
    <property type="match status" value="1"/>
</dbReference>
<dbReference type="PANTHER" id="PTHR33321:SF12">
    <property type="entry name" value="PLANT BASIC SECRETORY PROTEIN (BSP) FAMILY PROTEIN"/>
    <property type="match status" value="1"/>
</dbReference>
<dbReference type="AlphaFoldDB" id="A0A2W5H0K3"/>
<gene>
    <name evidence="2" type="ORF">DI598_02835</name>
</gene>
<feature type="chain" id="PRO_5016007242" description="Secretory protein" evidence="1">
    <location>
        <begin position="20"/>
        <end position="734"/>
    </location>
</feature>
<dbReference type="EMBL" id="QFOI01000026">
    <property type="protein sequence ID" value="PZP51606.1"/>
    <property type="molecule type" value="Genomic_DNA"/>
</dbReference>
<organism evidence="2 3">
    <name type="scientific">Pseudopedobacter saltans</name>
    <dbReference type="NCBI Taxonomy" id="151895"/>
    <lineage>
        <taxon>Bacteria</taxon>
        <taxon>Pseudomonadati</taxon>
        <taxon>Bacteroidota</taxon>
        <taxon>Sphingobacteriia</taxon>
        <taxon>Sphingobacteriales</taxon>
        <taxon>Sphingobacteriaceae</taxon>
        <taxon>Pseudopedobacter</taxon>
    </lineage>
</organism>
<dbReference type="InterPro" id="IPR007541">
    <property type="entry name" value="Uncharacterised_BSP"/>
</dbReference>
<accession>A0A2W5H0K3</accession>
<dbReference type="Proteomes" id="UP000249645">
    <property type="component" value="Unassembled WGS sequence"/>
</dbReference>
<evidence type="ECO:0000313" key="2">
    <source>
        <dbReference type="EMBL" id="PZP51606.1"/>
    </source>
</evidence>